<protein>
    <submittedName>
        <fullName evidence="1">Uncharacterized protein</fullName>
    </submittedName>
</protein>
<keyword evidence="2" id="KW-1185">Reference proteome</keyword>
<gene>
    <name evidence="1" type="ORF">JS533_008955</name>
</gene>
<accession>A0ABS9VWD3</accession>
<reference evidence="1 2" key="1">
    <citation type="journal article" date="2021" name="Environ. Microbiol.">
        <title>Genetic insights into the dark matter of the mammalian gut microbiota through targeted genome reconstruction.</title>
        <authorList>
            <person name="Lugli G.A."/>
            <person name="Alessandri G."/>
            <person name="Milani C."/>
            <person name="Viappiani A."/>
            <person name="Fontana F."/>
            <person name="Tarracchini C."/>
            <person name="Mancabelli L."/>
            <person name="Argentini C."/>
            <person name="Ruiz L."/>
            <person name="Margolles A."/>
            <person name="van Sinderen D."/>
            <person name="Turroni F."/>
            <person name="Ventura M."/>
        </authorList>
    </citation>
    <scope>NUCLEOTIDE SEQUENCE [LARGE SCALE GENOMIC DNA]</scope>
    <source>
        <strain evidence="1 2">MA1</strain>
    </source>
</reference>
<comment type="caution">
    <text evidence="1">The sequence shown here is derived from an EMBL/GenBank/DDBJ whole genome shotgun (WGS) entry which is preliminary data.</text>
</comment>
<dbReference type="Proteomes" id="UP000710815">
    <property type="component" value="Unassembled WGS sequence"/>
</dbReference>
<proteinExistence type="predicted"/>
<reference evidence="1 2" key="2">
    <citation type="journal article" date="2021" name="Syst. Appl. Microbiol.">
        <title>Phylogenetic classification of ten novel species belonging to the genus Bifidobacterium comprising B. phasiani sp. nov., B. pongonis sp. nov., B. saguinibicoloris sp. nov., B. colobi sp. nov., B. simiiventris sp. nov., B. santillanense sp. nov., B. miconis sp. nov., B. amazonense sp. nov., B. pluvialisilvae sp. nov., and B. miconisargentati sp. nov.</title>
        <authorList>
            <person name="Lugli G.A."/>
            <person name="Calvete-Torre I."/>
            <person name="Alessandri G."/>
            <person name="Milani C."/>
            <person name="Turroni F."/>
            <person name="Laiolo P."/>
            <person name="Ossiprandi M.C."/>
            <person name="Margolles A."/>
            <person name="Ruiz L."/>
            <person name="Ventura M."/>
        </authorList>
    </citation>
    <scope>NUCLEOTIDE SEQUENCE [LARGE SCALE GENOMIC DNA]</scope>
    <source>
        <strain evidence="1 2">MA1</strain>
    </source>
</reference>
<sequence>MSTQVFDGVIRIDLPFDTRVSSQDIRFFLPGFMYGRNRGEAPIAVPDRFPRMRPGEPACPASSWWMVRGDRLANPCALMFDGARIVGLCASPYLVDTGDGDLRDWSPRGDAGTATFVQYAGYCCDDGSVSGTPSVGVTLGYENAPWLFVSSSNVHERAPMGDNCLTLRPGERVTTVIDVFDYPAADELGIEPAIGYTYRRFHQPPRTVGSPEQAVRDLSGAVDRDAWLADRHMYAGFVFDIHHDIADRPGADGIEYQELGSVSWTNGMAAAGPMLSSALRLNDETMRAHAIDCIDAIVHDSMNPASGLPFDAVNQGTWSNHGWWFERLPSAGHSSYLDGQAVYYILDCYRNELEFRSVRHDDWLDFAGRVIAVFERSRNGDDEYPYLFSERTGTGIVYDSFAGAWCLAAGAYWTLITGDRRYLDGLRHAEQHYHDTYVCRMECYGTPLDTSKAVDSEGILAYIKATRRLHEITGDERYLDHMRDALCYEFTFKFCWNSPLDVPPLNHVGWSSCGGSITSTCNPHIHPMSSNVIGDISYYLAARDDDYYVRSRMNDTVTWSCQTYNTVDGEYDYGKVGWMSERFCYSQGLLKEHYPDGRPASTWFALMPWAVGSILDGLTGLHWDNESA</sequence>
<dbReference type="EMBL" id="JAFEJT020000037">
    <property type="protein sequence ID" value="MCH9276392.1"/>
    <property type="molecule type" value="Genomic_DNA"/>
</dbReference>
<name>A0ABS9VWD3_9BIFI</name>
<evidence type="ECO:0000313" key="2">
    <source>
        <dbReference type="Proteomes" id="UP000710815"/>
    </source>
</evidence>
<organism evidence="1 2">
    <name type="scientific">Bifidobacterium amazonense</name>
    <dbReference type="NCBI Taxonomy" id="2809027"/>
    <lineage>
        <taxon>Bacteria</taxon>
        <taxon>Bacillati</taxon>
        <taxon>Actinomycetota</taxon>
        <taxon>Actinomycetes</taxon>
        <taxon>Bifidobacteriales</taxon>
        <taxon>Bifidobacteriaceae</taxon>
        <taxon>Bifidobacterium</taxon>
    </lineage>
</organism>
<evidence type="ECO:0000313" key="1">
    <source>
        <dbReference type="EMBL" id="MCH9276392.1"/>
    </source>
</evidence>
<dbReference type="RefSeq" id="WP_241514076.1">
    <property type="nucleotide sequence ID" value="NZ_JAFEJT020000037.1"/>
</dbReference>